<comment type="caution">
    <text evidence="5">The sequence shown here is derived from an EMBL/GenBank/DDBJ whole genome shotgun (WGS) entry which is preliminary data.</text>
</comment>
<dbReference type="InterPro" id="IPR050309">
    <property type="entry name" value="Type-B_Carboxylest/Lipase"/>
</dbReference>
<gene>
    <name evidence="6" type="ORF">DWY69_01465</name>
    <name evidence="5" type="ORF">DXC51_23795</name>
</gene>
<dbReference type="AlphaFoldDB" id="A0A3E3HXF7"/>
<keyword evidence="7" id="KW-1185">Reference proteome</keyword>
<dbReference type="GeneID" id="97989794"/>
<dbReference type="InterPro" id="IPR002018">
    <property type="entry name" value="CarbesteraseB"/>
</dbReference>
<evidence type="ECO:0000256" key="2">
    <source>
        <dbReference type="ARBA" id="ARBA00022801"/>
    </source>
</evidence>
<comment type="similarity">
    <text evidence="1 3">Belongs to the type-B carboxylesterase/lipase family.</text>
</comment>
<dbReference type="EMBL" id="QVLU01000001">
    <property type="protein sequence ID" value="RGE74655.1"/>
    <property type="molecule type" value="Genomic_DNA"/>
</dbReference>
<dbReference type="Proteomes" id="UP000260812">
    <property type="component" value="Unassembled WGS sequence"/>
</dbReference>
<dbReference type="EC" id="3.1.1.-" evidence="3"/>
<evidence type="ECO:0000259" key="4">
    <source>
        <dbReference type="Pfam" id="PF00135"/>
    </source>
</evidence>
<dbReference type="Pfam" id="PF00135">
    <property type="entry name" value="COesterase"/>
    <property type="match status" value="1"/>
</dbReference>
<dbReference type="RefSeq" id="WP_044914940.1">
    <property type="nucleotide sequence ID" value="NZ_CALBAU010000348.1"/>
</dbReference>
<accession>A0A3E3HXF7</accession>
<evidence type="ECO:0000313" key="5">
    <source>
        <dbReference type="EMBL" id="RGE56516.1"/>
    </source>
</evidence>
<evidence type="ECO:0000313" key="6">
    <source>
        <dbReference type="EMBL" id="RGE74655.1"/>
    </source>
</evidence>
<organism evidence="5 7">
    <name type="scientific">Eisenbergiella massiliensis</name>
    <dbReference type="NCBI Taxonomy" id="1720294"/>
    <lineage>
        <taxon>Bacteria</taxon>
        <taxon>Bacillati</taxon>
        <taxon>Bacillota</taxon>
        <taxon>Clostridia</taxon>
        <taxon>Lachnospirales</taxon>
        <taxon>Lachnospiraceae</taxon>
        <taxon>Eisenbergiella</taxon>
    </lineage>
</organism>
<evidence type="ECO:0000313" key="7">
    <source>
        <dbReference type="Proteomes" id="UP000260812"/>
    </source>
</evidence>
<protein>
    <recommendedName>
        <fullName evidence="3">Carboxylic ester hydrolase</fullName>
        <ecNumber evidence="3">3.1.1.-</ecNumber>
    </recommendedName>
</protein>
<dbReference type="OrthoDB" id="9775851at2"/>
<dbReference type="PROSITE" id="PS00122">
    <property type="entry name" value="CARBOXYLESTERASE_B_1"/>
    <property type="match status" value="1"/>
</dbReference>
<evidence type="ECO:0000256" key="3">
    <source>
        <dbReference type="RuleBase" id="RU361235"/>
    </source>
</evidence>
<evidence type="ECO:0000313" key="8">
    <source>
        <dbReference type="Proteomes" id="UP000261166"/>
    </source>
</evidence>
<evidence type="ECO:0000256" key="1">
    <source>
        <dbReference type="ARBA" id="ARBA00005964"/>
    </source>
</evidence>
<dbReference type="EMBL" id="QVLV01000024">
    <property type="protein sequence ID" value="RGE56516.1"/>
    <property type="molecule type" value="Genomic_DNA"/>
</dbReference>
<proteinExistence type="inferred from homology"/>
<dbReference type="InterPro" id="IPR019826">
    <property type="entry name" value="Carboxylesterase_B_AS"/>
</dbReference>
<dbReference type="Proteomes" id="UP000261166">
    <property type="component" value="Unassembled WGS sequence"/>
</dbReference>
<dbReference type="PANTHER" id="PTHR11559">
    <property type="entry name" value="CARBOXYLESTERASE"/>
    <property type="match status" value="1"/>
</dbReference>
<reference evidence="5 8" key="1">
    <citation type="submission" date="2018-08" db="EMBL/GenBank/DDBJ databases">
        <title>A genome reference for cultivated species of the human gut microbiota.</title>
        <authorList>
            <person name="Zou Y."/>
            <person name="Xue W."/>
            <person name="Luo G."/>
        </authorList>
    </citation>
    <scope>NUCLEOTIDE SEQUENCE [LARGE SCALE GENOMIC DNA]</scope>
    <source>
        <strain evidence="6 8">AF26-4BH</strain>
        <strain evidence="5">TF05-5AC</strain>
    </source>
</reference>
<dbReference type="SUPFAM" id="SSF53474">
    <property type="entry name" value="alpha/beta-Hydrolases"/>
    <property type="match status" value="1"/>
</dbReference>
<keyword evidence="2 3" id="KW-0378">Hydrolase</keyword>
<sequence>MFIKKLTKQVICNPEEPVVCTPNGKLRGLIVDGTYVFRGIKYCEARRFHLPEPAKSWEGVKEAIIYGPVCPEIQTVQPSDNYTVPHVFYPQDEDCQYLNIWTQSPDAGRKRPVLVWLHGGGFATGSGIEHFAYDGENMSRFGDVVVVTLNHRLNVLGFLDLSAYGEEYRYSANAGMADIVEALRWVQKNIEAFGGDPGNVTIFGQSGGGGKVAALLQMPSAAGLFHRAVIQSGIIRAHSGKAEGPDMARLLLDKLGITPERIREIEEVPYYRFQQIISGLGPQAFMDFGPKRDDDLYMGSIFEAGICEHAKKVPVIVGNVLGEFCQNFAATCDDGRKNSWTEEKAEALIREKLGEAAEEAMKLFRKAYPGNRIQDLLFTDRIFRPGTFDYLKIRAGAGLENTYGYMFQLEQPVYGGTLPWHNAEIPYVFYNADYIEPSYIPGITELVQTIVCGCWCSFARTGRPEAAGAPEWLPYTQKQHAMMYFDKECEVKSADAEEELAEFLANHPFMMTQQDRSVEAKLFGGGPRV</sequence>
<dbReference type="Gene3D" id="3.40.50.1820">
    <property type="entry name" value="alpha/beta hydrolase"/>
    <property type="match status" value="1"/>
</dbReference>
<dbReference type="InterPro" id="IPR029058">
    <property type="entry name" value="AB_hydrolase_fold"/>
</dbReference>
<name>A0A3E3HXF7_9FIRM</name>
<dbReference type="GO" id="GO:0016787">
    <property type="term" value="F:hydrolase activity"/>
    <property type="evidence" value="ECO:0007669"/>
    <property type="project" value="UniProtKB-KW"/>
</dbReference>
<feature type="domain" description="Carboxylesterase type B" evidence="4">
    <location>
        <begin position="16"/>
        <end position="499"/>
    </location>
</feature>